<dbReference type="InterPro" id="IPR046335">
    <property type="entry name" value="LacI/GalR-like_sensor"/>
</dbReference>
<keyword evidence="2" id="KW-0238">DNA-binding</keyword>
<organism evidence="5 6">
    <name type="scientific">Vibrio aestuarianus</name>
    <dbReference type="NCBI Taxonomy" id="28171"/>
    <lineage>
        <taxon>Bacteria</taxon>
        <taxon>Pseudomonadati</taxon>
        <taxon>Pseudomonadota</taxon>
        <taxon>Gammaproteobacteria</taxon>
        <taxon>Vibrionales</taxon>
        <taxon>Vibrionaceae</taxon>
        <taxon>Vibrio</taxon>
    </lineage>
</organism>
<dbReference type="Pfam" id="PF13377">
    <property type="entry name" value="Peripla_BP_3"/>
    <property type="match status" value="1"/>
</dbReference>
<dbReference type="GO" id="GO:0000976">
    <property type="term" value="F:transcription cis-regulatory region binding"/>
    <property type="evidence" value="ECO:0007669"/>
    <property type="project" value="TreeGrafter"/>
</dbReference>
<dbReference type="SUPFAM" id="SSF53822">
    <property type="entry name" value="Periplasmic binding protein-like I"/>
    <property type="match status" value="1"/>
</dbReference>
<evidence type="ECO:0000256" key="1">
    <source>
        <dbReference type="ARBA" id="ARBA00023015"/>
    </source>
</evidence>
<name>A0A9X4FFR9_9VIBR</name>
<dbReference type="RefSeq" id="WP_274674069.1">
    <property type="nucleotide sequence ID" value="NZ_JAKNAP010000038.1"/>
</dbReference>
<protein>
    <submittedName>
        <fullName evidence="5">Substrate-binding domain-containing protein</fullName>
    </submittedName>
</protein>
<proteinExistence type="predicted"/>
<evidence type="ECO:0000256" key="2">
    <source>
        <dbReference type="ARBA" id="ARBA00023125"/>
    </source>
</evidence>
<dbReference type="GO" id="GO:0003700">
    <property type="term" value="F:DNA-binding transcription factor activity"/>
    <property type="evidence" value="ECO:0007669"/>
    <property type="project" value="TreeGrafter"/>
</dbReference>
<dbReference type="Gene3D" id="3.40.50.2300">
    <property type="match status" value="2"/>
</dbReference>
<keyword evidence="1" id="KW-0805">Transcription regulation</keyword>
<sequence>MMTKSKKAPTVYDVAKLASVSASSVSRYLNRTTYVSDEKSQNIEQAIKALGYKPNYSIQRHENKRSMTIGVLVQHAESPHTSRVLNDMEKVLMAKGYSMLIATGQWQKKLEVHAIEYLTRSHVDGMIIVTGSLKSEQILKYSESIPIIAVGHHIVGNNVRCINVDNVLGGYIATLHLLQRGHVNIAHIKGLSNQPDSTARFDGYKKALREAGIKPMPKLVKQGDFSSQTGYEKTAELLQSKIHFSAIFAANDQTAYGAIKALTDHGLRVPEDVSVIGFDDLPVSQYFTPALTTLRQPIEEIGAVCAHSILNLLSGEKHDARLPPIDLIVRESTKSIYR</sequence>
<dbReference type="PROSITE" id="PS00356">
    <property type="entry name" value="HTH_LACI_1"/>
    <property type="match status" value="1"/>
</dbReference>
<evidence type="ECO:0000259" key="4">
    <source>
        <dbReference type="PROSITE" id="PS50932"/>
    </source>
</evidence>
<dbReference type="EMBL" id="JAKNAP010000038">
    <property type="protein sequence ID" value="MDE1357907.1"/>
    <property type="molecule type" value="Genomic_DNA"/>
</dbReference>
<dbReference type="PROSITE" id="PS50932">
    <property type="entry name" value="HTH_LACI_2"/>
    <property type="match status" value="1"/>
</dbReference>
<dbReference type="InterPro" id="IPR000843">
    <property type="entry name" value="HTH_LacI"/>
</dbReference>
<evidence type="ECO:0000313" key="5">
    <source>
        <dbReference type="EMBL" id="MDE1357907.1"/>
    </source>
</evidence>
<dbReference type="SUPFAM" id="SSF47413">
    <property type="entry name" value="lambda repressor-like DNA-binding domains"/>
    <property type="match status" value="1"/>
</dbReference>
<feature type="domain" description="HTH lacI-type" evidence="4">
    <location>
        <begin position="9"/>
        <end position="63"/>
    </location>
</feature>
<dbReference type="InterPro" id="IPR010982">
    <property type="entry name" value="Lambda_DNA-bd_dom_sf"/>
</dbReference>
<gene>
    <name evidence="5" type="ORF">L9W73_11400</name>
</gene>
<dbReference type="InterPro" id="IPR028082">
    <property type="entry name" value="Peripla_BP_I"/>
</dbReference>
<accession>A0A9X4FFR9</accession>
<evidence type="ECO:0000313" key="6">
    <source>
        <dbReference type="Proteomes" id="UP001140973"/>
    </source>
</evidence>
<dbReference type="CDD" id="cd06290">
    <property type="entry name" value="PBP1_LacI-like"/>
    <property type="match status" value="1"/>
</dbReference>
<comment type="caution">
    <text evidence="5">The sequence shown here is derived from an EMBL/GenBank/DDBJ whole genome shotgun (WGS) entry which is preliminary data.</text>
</comment>
<dbReference type="Proteomes" id="UP001140973">
    <property type="component" value="Unassembled WGS sequence"/>
</dbReference>
<reference evidence="5" key="1">
    <citation type="submission" date="2022-02" db="EMBL/GenBank/DDBJ databases">
        <title>Emergence and expansion in Europe of a Vibrio aestuarianus clonal complex pathogenic for oysters.</title>
        <authorList>
            <person name="Mesnil A."/>
            <person name="Travers M.-A."/>
        </authorList>
    </citation>
    <scope>NUCLEOTIDE SEQUENCE</scope>
    <source>
        <strain evidence="5">151-ITT-15-cp-1</strain>
    </source>
</reference>
<keyword evidence="3" id="KW-0804">Transcription</keyword>
<dbReference type="PANTHER" id="PTHR30146:SF109">
    <property type="entry name" value="HTH-TYPE TRANSCRIPTIONAL REGULATOR GALS"/>
    <property type="match status" value="1"/>
</dbReference>
<dbReference type="AlphaFoldDB" id="A0A9X4FFR9"/>
<dbReference type="Gene3D" id="1.10.260.40">
    <property type="entry name" value="lambda repressor-like DNA-binding domains"/>
    <property type="match status" value="1"/>
</dbReference>
<dbReference type="PANTHER" id="PTHR30146">
    <property type="entry name" value="LACI-RELATED TRANSCRIPTIONAL REPRESSOR"/>
    <property type="match status" value="1"/>
</dbReference>
<dbReference type="Pfam" id="PF00356">
    <property type="entry name" value="LacI"/>
    <property type="match status" value="1"/>
</dbReference>
<dbReference type="SMART" id="SM00354">
    <property type="entry name" value="HTH_LACI"/>
    <property type="match status" value="1"/>
</dbReference>
<evidence type="ECO:0000256" key="3">
    <source>
        <dbReference type="ARBA" id="ARBA00023163"/>
    </source>
</evidence>